<dbReference type="PANTHER" id="PTHR47816:SF4">
    <property type="entry name" value="RIBOSOMAL RNA SMALL SUBUNIT METHYLTRANSFERASE C"/>
    <property type="match status" value="1"/>
</dbReference>
<organism evidence="7 8">
    <name type="scientific">Shimia aestuarii</name>
    <dbReference type="NCBI Taxonomy" id="254406"/>
    <lineage>
        <taxon>Bacteria</taxon>
        <taxon>Pseudomonadati</taxon>
        <taxon>Pseudomonadota</taxon>
        <taxon>Alphaproteobacteria</taxon>
        <taxon>Rhodobacterales</taxon>
        <taxon>Roseobacteraceae</taxon>
    </lineage>
</organism>
<dbReference type="Gene3D" id="3.40.50.150">
    <property type="entry name" value="Vaccinia Virus protein VP39"/>
    <property type="match status" value="2"/>
</dbReference>
<keyword evidence="2" id="KW-0698">rRNA processing</keyword>
<gene>
    <name evidence="7" type="ORF">SAMN04488042_101448</name>
</gene>
<keyword evidence="4 7" id="KW-0808">Transferase</keyword>
<sequence length="327" mass="35521">MSQSRLTLAVQEHGLPVPPEGRIVVFAPRTGYDLSAMERERVDVIQPLKPDHDAFERAGYACPMAPEGPYAMAVVALPRAKAQARDLVAQAAELADVVVIDGQKTDGIDSIYKDCRKRADVAGVISKAHGKLFWFGGGTFADWRAAEETVLDGGFVTVPGVFSADGIDPASAALARALPEKMGRVVADLGAGWGYLSAEVLRRESVREVHLVEADQSALDCARRNVTDPRAMFHWADATAWKAQGAVDTVVMNPPFHTGRKAEPGLGVQFIQSAARNLAPAGHLWMVANRHLPYEAALQESFLKVEEVAGDNRFKVLHAQRPARKRR</sequence>
<dbReference type="SUPFAM" id="SSF53335">
    <property type="entry name" value="S-adenosyl-L-methionine-dependent methyltransferases"/>
    <property type="match status" value="1"/>
</dbReference>
<evidence type="ECO:0000256" key="1">
    <source>
        <dbReference type="ARBA" id="ARBA00022490"/>
    </source>
</evidence>
<dbReference type="GO" id="GO:0032259">
    <property type="term" value="P:methylation"/>
    <property type="evidence" value="ECO:0007669"/>
    <property type="project" value="UniProtKB-KW"/>
</dbReference>
<dbReference type="InterPro" id="IPR046977">
    <property type="entry name" value="RsmC/RlmG"/>
</dbReference>
<dbReference type="STRING" id="254406.SAMN04488042_101448"/>
<dbReference type="PANTHER" id="PTHR47816">
    <property type="entry name" value="RIBOSOMAL RNA SMALL SUBUNIT METHYLTRANSFERASE C"/>
    <property type="match status" value="1"/>
</dbReference>
<evidence type="ECO:0000313" key="7">
    <source>
        <dbReference type="EMBL" id="SFL49798.1"/>
    </source>
</evidence>
<evidence type="ECO:0000256" key="5">
    <source>
        <dbReference type="ARBA" id="ARBA00022691"/>
    </source>
</evidence>
<protein>
    <submittedName>
        <fullName evidence="7">16S rRNA (Guanine1207-N2)-methyltransferase</fullName>
    </submittedName>
</protein>
<keyword evidence="5" id="KW-0949">S-adenosyl-L-methionine</keyword>
<dbReference type="InterPro" id="IPR029063">
    <property type="entry name" value="SAM-dependent_MTases_sf"/>
</dbReference>
<evidence type="ECO:0000256" key="3">
    <source>
        <dbReference type="ARBA" id="ARBA00022603"/>
    </source>
</evidence>
<keyword evidence="1" id="KW-0963">Cytoplasm</keyword>
<dbReference type="GO" id="GO:0008170">
    <property type="term" value="F:N-methyltransferase activity"/>
    <property type="evidence" value="ECO:0007669"/>
    <property type="project" value="UniProtKB-ARBA"/>
</dbReference>
<evidence type="ECO:0000256" key="4">
    <source>
        <dbReference type="ARBA" id="ARBA00022679"/>
    </source>
</evidence>
<reference evidence="7 8" key="1">
    <citation type="submission" date="2016-10" db="EMBL/GenBank/DDBJ databases">
        <authorList>
            <person name="de Groot N.N."/>
        </authorList>
    </citation>
    <scope>NUCLEOTIDE SEQUENCE [LARGE SCALE GENOMIC DNA]</scope>
    <source>
        <strain evidence="7 8">DSM 15283</strain>
    </source>
</reference>
<dbReference type="InterPro" id="IPR007848">
    <property type="entry name" value="Small_mtfrase_dom"/>
</dbReference>
<name>A0A1I4I5V7_9RHOB</name>
<dbReference type="PROSITE" id="PS00092">
    <property type="entry name" value="N6_MTASE"/>
    <property type="match status" value="1"/>
</dbReference>
<dbReference type="InterPro" id="IPR002052">
    <property type="entry name" value="DNA_methylase_N6_adenine_CS"/>
</dbReference>
<proteinExistence type="predicted"/>
<keyword evidence="3 7" id="KW-0489">Methyltransferase</keyword>
<dbReference type="EMBL" id="FOTQ01000001">
    <property type="protein sequence ID" value="SFL49798.1"/>
    <property type="molecule type" value="Genomic_DNA"/>
</dbReference>
<keyword evidence="8" id="KW-1185">Reference proteome</keyword>
<dbReference type="RefSeq" id="WP_093090463.1">
    <property type="nucleotide sequence ID" value="NZ_FOTQ01000001.1"/>
</dbReference>
<dbReference type="AlphaFoldDB" id="A0A1I4I5V7"/>
<dbReference type="GO" id="GO:0006364">
    <property type="term" value="P:rRNA processing"/>
    <property type="evidence" value="ECO:0007669"/>
    <property type="project" value="UniProtKB-KW"/>
</dbReference>
<dbReference type="CDD" id="cd02440">
    <property type="entry name" value="AdoMet_MTases"/>
    <property type="match status" value="1"/>
</dbReference>
<dbReference type="GO" id="GO:0008757">
    <property type="term" value="F:S-adenosylmethionine-dependent methyltransferase activity"/>
    <property type="evidence" value="ECO:0007669"/>
    <property type="project" value="InterPro"/>
</dbReference>
<dbReference type="Proteomes" id="UP000199144">
    <property type="component" value="Unassembled WGS sequence"/>
</dbReference>
<evidence type="ECO:0000256" key="2">
    <source>
        <dbReference type="ARBA" id="ARBA00022552"/>
    </source>
</evidence>
<accession>A0A1I4I5V7</accession>
<dbReference type="GO" id="GO:0003676">
    <property type="term" value="F:nucleic acid binding"/>
    <property type="evidence" value="ECO:0007669"/>
    <property type="project" value="InterPro"/>
</dbReference>
<dbReference type="Pfam" id="PF05175">
    <property type="entry name" value="MTS"/>
    <property type="match status" value="1"/>
</dbReference>
<evidence type="ECO:0000259" key="6">
    <source>
        <dbReference type="Pfam" id="PF05175"/>
    </source>
</evidence>
<dbReference type="OrthoDB" id="9816072at2"/>
<feature type="domain" description="Methyltransferase small" evidence="6">
    <location>
        <begin position="155"/>
        <end position="317"/>
    </location>
</feature>
<evidence type="ECO:0000313" key="8">
    <source>
        <dbReference type="Proteomes" id="UP000199144"/>
    </source>
</evidence>